<reference evidence="2" key="1">
    <citation type="submission" date="2022-11" db="EMBL/GenBank/DDBJ databases">
        <authorList>
            <person name="Petersen C."/>
        </authorList>
    </citation>
    <scope>NUCLEOTIDE SEQUENCE</scope>
    <source>
        <strain evidence="2">IBT 26290</strain>
    </source>
</reference>
<gene>
    <name evidence="2" type="ORF">N7482_009781</name>
</gene>
<name>A0A9W9HN54_9EURO</name>
<sequence length="67" mass="7707">MPFFKNLGIELEERSAVVDMAVDPVRKMFSSRTQQQRPFKGDSLVARQQTETSGMRLGRNGFERTSR</sequence>
<accession>A0A9W9HN54</accession>
<evidence type="ECO:0000313" key="3">
    <source>
        <dbReference type="Proteomes" id="UP001149163"/>
    </source>
</evidence>
<dbReference type="Proteomes" id="UP001149163">
    <property type="component" value="Unassembled WGS sequence"/>
</dbReference>
<evidence type="ECO:0000256" key="1">
    <source>
        <dbReference type="SAM" id="MobiDB-lite"/>
    </source>
</evidence>
<dbReference type="AlphaFoldDB" id="A0A9W9HN54"/>
<evidence type="ECO:0000313" key="2">
    <source>
        <dbReference type="EMBL" id="KAJ5153303.1"/>
    </source>
</evidence>
<organism evidence="2 3">
    <name type="scientific">Penicillium canariense</name>
    <dbReference type="NCBI Taxonomy" id="189055"/>
    <lineage>
        <taxon>Eukaryota</taxon>
        <taxon>Fungi</taxon>
        <taxon>Dikarya</taxon>
        <taxon>Ascomycota</taxon>
        <taxon>Pezizomycotina</taxon>
        <taxon>Eurotiomycetes</taxon>
        <taxon>Eurotiomycetidae</taxon>
        <taxon>Eurotiales</taxon>
        <taxon>Aspergillaceae</taxon>
        <taxon>Penicillium</taxon>
    </lineage>
</organism>
<dbReference type="EMBL" id="JAPQKN010000007">
    <property type="protein sequence ID" value="KAJ5153303.1"/>
    <property type="molecule type" value="Genomic_DNA"/>
</dbReference>
<dbReference type="GeneID" id="81431081"/>
<reference evidence="2" key="2">
    <citation type="journal article" date="2023" name="IMA Fungus">
        <title>Comparative genomic study of the Penicillium genus elucidates a diverse pangenome and 15 lateral gene transfer events.</title>
        <authorList>
            <person name="Petersen C."/>
            <person name="Sorensen T."/>
            <person name="Nielsen M.R."/>
            <person name="Sondergaard T.E."/>
            <person name="Sorensen J.L."/>
            <person name="Fitzpatrick D.A."/>
            <person name="Frisvad J.C."/>
            <person name="Nielsen K.L."/>
        </authorList>
    </citation>
    <scope>NUCLEOTIDE SEQUENCE</scope>
    <source>
        <strain evidence="2">IBT 26290</strain>
    </source>
</reference>
<comment type="caution">
    <text evidence="2">The sequence shown here is derived from an EMBL/GenBank/DDBJ whole genome shotgun (WGS) entry which is preliminary data.</text>
</comment>
<keyword evidence="3" id="KW-1185">Reference proteome</keyword>
<protein>
    <submittedName>
        <fullName evidence="2">Uncharacterized protein</fullName>
    </submittedName>
</protein>
<proteinExistence type="predicted"/>
<dbReference type="RefSeq" id="XP_056539611.1">
    <property type="nucleotide sequence ID" value="XM_056691905.1"/>
</dbReference>
<feature type="region of interest" description="Disordered" evidence="1">
    <location>
        <begin position="29"/>
        <end position="67"/>
    </location>
</feature>